<dbReference type="InterPro" id="IPR051341">
    <property type="entry name" value="Zyg-11_UBL_adapter"/>
</dbReference>
<dbReference type="PANTHER" id="PTHR12904">
    <property type="match status" value="1"/>
</dbReference>
<proteinExistence type="predicted"/>
<evidence type="ECO:0000313" key="2">
    <source>
        <dbReference type="EMBL" id="TWT54140.1"/>
    </source>
</evidence>
<comment type="caution">
    <text evidence="2">The sequence shown here is derived from an EMBL/GenBank/DDBJ whole genome shotgun (WGS) entry which is preliminary data.</text>
</comment>
<protein>
    <submittedName>
        <fullName evidence="2">Leucine Rich repeats (2 copies)</fullName>
    </submittedName>
</protein>
<dbReference type="AlphaFoldDB" id="A0A5C5WUC5"/>
<feature type="domain" description="DUF1570" evidence="1">
    <location>
        <begin position="274"/>
        <end position="382"/>
    </location>
</feature>
<dbReference type="InterPro" id="IPR001611">
    <property type="entry name" value="Leu-rich_rpt"/>
</dbReference>
<dbReference type="Gene3D" id="3.80.10.10">
    <property type="entry name" value="Ribonuclease Inhibitor"/>
    <property type="match status" value="1"/>
</dbReference>
<reference evidence="2 3" key="1">
    <citation type="submission" date="2019-02" db="EMBL/GenBank/DDBJ databases">
        <title>Deep-cultivation of Planctomycetes and their phenomic and genomic characterization uncovers novel biology.</title>
        <authorList>
            <person name="Wiegand S."/>
            <person name="Jogler M."/>
            <person name="Boedeker C."/>
            <person name="Pinto D."/>
            <person name="Vollmers J."/>
            <person name="Rivas-Marin E."/>
            <person name="Kohn T."/>
            <person name="Peeters S.H."/>
            <person name="Heuer A."/>
            <person name="Rast P."/>
            <person name="Oberbeckmann S."/>
            <person name="Bunk B."/>
            <person name="Jeske O."/>
            <person name="Meyerdierks A."/>
            <person name="Storesund J.E."/>
            <person name="Kallscheuer N."/>
            <person name="Luecker S."/>
            <person name="Lage O.M."/>
            <person name="Pohl T."/>
            <person name="Merkel B.J."/>
            <person name="Hornburger P."/>
            <person name="Mueller R.-W."/>
            <person name="Bruemmer F."/>
            <person name="Labrenz M."/>
            <person name="Spormann A.M."/>
            <person name="Op Den Camp H."/>
            <person name="Overmann J."/>
            <person name="Amann R."/>
            <person name="Jetten M.S.M."/>
            <person name="Mascher T."/>
            <person name="Medema M.H."/>
            <person name="Devos D.P."/>
            <person name="Kaster A.-K."/>
            <person name="Ovreas L."/>
            <person name="Rohde M."/>
            <person name="Galperin M.Y."/>
            <person name="Jogler C."/>
        </authorList>
    </citation>
    <scope>NUCLEOTIDE SEQUENCE [LARGE SCALE GENOMIC DNA]</scope>
    <source>
        <strain evidence="2 3">Pla22</strain>
    </source>
</reference>
<evidence type="ECO:0000259" key="1">
    <source>
        <dbReference type="Pfam" id="PF07607"/>
    </source>
</evidence>
<dbReference type="SUPFAM" id="SSF52047">
    <property type="entry name" value="RNI-like"/>
    <property type="match status" value="1"/>
</dbReference>
<sequence length="601" mass="68333">MPLSVQTVIVAIGLLFVLGQPTVIVASQPTRGDRVLCFIPQSVEGETDTAPATPLPSYATPDELLASFPHAGKGSAWHRYMMLWRSHYHAPDDKDIRRYFGFATNDRDPNQNYRLDIRRGRSAPAELKWKRGSYAEIQSNHFVIYSRGDRETSTQVAETLEQCYWVWTQLCFPFWEAAPQVSSHFDAFPGSELASPDNVQSITDYLRTINKRVTTKKRMKVVLFRDATEYAQSLRVDIPGIERSTGFYNDERKITFLFAPKLSANDPGNSDEVLATLRHEVVHQLFREATTNKSANSPGNDQDFWLVEGIAGYFESMVSINGCVTLGGWDSPRLQFARYRILASGDRMPMAELRRDSRETAQMRTDLPRWYAHAIANTHRLLDGGDQDTRQWIYDQLATLYQLRTDFAEPRAEASPLVHDPDAMQSFLSVDDDHLIRNPSQRSLRQICFAGCEITSSGLRTLERLDHLQWLDLSRSKIDSAAVMRLAPRPAELEQLNLEATQIDDAVASWLTKLNNLHELDLSWTRIGDETVRAINDDAPIETLWLTGSKVTDDSIEKIAKMKKLESVDVQRTSVSHQGLTRLKELRPRLAINPLELREPQ</sequence>
<dbReference type="PANTHER" id="PTHR12904:SF23">
    <property type="entry name" value="PROTEIN ZER-1 HOMOLOG"/>
    <property type="match status" value="1"/>
</dbReference>
<organism evidence="2 3">
    <name type="scientific">Rubripirellula amarantea</name>
    <dbReference type="NCBI Taxonomy" id="2527999"/>
    <lineage>
        <taxon>Bacteria</taxon>
        <taxon>Pseudomonadati</taxon>
        <taxon>Planctomycetota</taxon>
        <taxon>Planctomycetia</taxon>
        <taxon>Pirellulales</taxon>
        <taxon>Pirellulaceae</taxon>
        <taxon>Rubripirellula</taxon>
    </lineage>
</organism>
<gene>
    <name evidence="2" type="ORF">Pla22_17750</name>
</gene>
<dbReference type="InterPro" id="IPR011464">
    <property type="entry name" value="DUF1570"/>
</dbReference>
<dbReference type="InterPro" id="IPR032675">
    <property type="entry name" value="LRR_dom_sf"/>
</dbReference>
<keyword evidence="3" id="KW-1185">Reference proteome</keyword>
<dbReference type="RefSeq" id="WP_146514232.1">
    <property type="nucleotide sequence ID" value="NZ_SJPI01000001.1"/>
</dbReference>
<dbReference type="Pfam" id="PF07607">
    <property type="entry name" value="DUF1570"/>
    <property type="match status" value="1"/>
</dbReference>
<dbReference type="Proteomes" id="UP000316598">
    <property type="component" value="Unassembled WGS sequence"/>
</dbReference>
<dbReference type="EMBL" id="SJPI01000001">
    <property type="protein sequence ID" value="TWT54140.1"/>
    <property type="molecule type" value="Genomic_DNA"/>
</dbReference>
<accession>A0A5C5WUC5</accession>
<dbReference type="OrthoDB" id="228844at2"/>
<evidence type="ECO:0000313" key="3">
    <source>
        <dbReference type="Proteomes" id="UP000316598"/>
    </source>
</evidence>
<dbReference type="Pfam" id="PF13516">
    <property type="entry name" value="LRR_6"/>
    <property type="match status" value="1"/>
</dbReference>
<name>A0A5C5WUC5_9BACT</name>